<evidence type="ECO:0000313" key="3">
    <source>
        <dbReference type="EMBL" id="KAK2562035.1"/>
    </source>
</evidence>
<name>A0AAD9QIR2_ACRCE</name>
<keyword evidence="1" id="KW-0732">Signal</keyword>
<dbReference type="AlphaFoldDB" id="A0AAD9QIR2"/>
<gene>
    <name evidence="3" type="ORF">P5673_014774</name>
</gene>
<dbReference type="Pfam" id="PF23332">
    <property type="entry name" value="CC4_RECK"/>
    <property type="match status" value="1"/>
</dbReference>
<keyword evidence="4" id="KW-1185">Reference proteome</keyword>
<comment type="caution">
    <text evidence="3">The sequence shown here is derived from an EMBL/GenBank/DDBJ whole genome shotgun (WGS) entry which is preliminary data.</text>
</comment>
<dbReference type="Proteomes" id="UP001249851">
    <property type="component" value="Unassembled WGS sequence"/>
</dbReference>
<dbReference type="Pfam" id="PF22961">
    <property type="entry name" value="RECK-like_N"/>
    <property type="match status" value="1"/>
</dbReference>
<dbReference type="Pfam" id="PF05375">
    <property type="entry name" value="Pacifastin_I"/>
    <property type="match status" value="1"/>
</dbReference>
<dbReference type="InterPro" id="IPR039016">
    <property type="entry name" value="RECK"/>
</dbReference>
<proteinExistence type="predicted"/>
<dbReference type="PROSITE" id="PS51465">
    <property type="entry name" value="KAZAL_2"/>
    <property type="match status" value="2"/>
</dbReference>
<feature type="chain" id="PRO_5041971030" evidence="1">
    <location>
        <begin position="21"/>
        <end position="931"/>
    </location>
</feature>
<dbReference type="PROSITE" id="PS00282">
    <property type="entry name" value="KAZAL_1"/>
    <property type="match status" value="1"/>
</dbReference>
<dbReference type="Pfam" id="PF23298">
    <property type="entry name" value="FZ_RECK"/>
    <property type="match status" value="1"/>
</dbReference>
<dbReference type="InterPro" id="IPR002350">
    <property type="entry name" value="Kazal_dom"/>
</dbReference>
<evidence type="ECO:0000313" key="4">
    <source>
        <dbReference type="Proteomes" id="UP001249851"/>
    </source>
</evidence>
<dbReference type="GO" id="GO:0005886">
    <property type="term" value="C:plasma membrane"/>
    <property type="evidence" value="ECO:0007669"/>
    <property type="project" value="TreeGrafter"/>
</dbReference>
<dbReference type="InterPro" id="IPR056979">
    <property type="entry name" value="FZ_RECK"/>
</dbReference>
<feature type="domain" description="Kazal-like" evidence="2">
    <location>
        <begin position="559"/>
        <end position="605"/>
    </location>
</feature>
<dbReference type="InterPro" id="IPR008037">
    <property type="entry name" value="Pacifastin_dom"/>
</dbReference>
<protein>
    <submittedName>
        <fullName evidence="3">Reversion-inducing cysteine-rich protein with Kazal motifs</fullName>
    </submittedName>
</protein>
<accession>A0AAD9QIR2</accession>
<evidence type="ECO:0000256" key="1">
    <source>
        <dbReference type="SAM" id="SignalP"/>
    </source>
</evidence>
<dbReference type="Pfam" id="PF07648">
    <property type="entry name" value="Kazal_2"/>
    <property type="match status" value="3"/>
</dbReference>
<reference evidence="3" key="2">
    <citation type="journal article" date="2023" name="Science">
        <title>Genomic signatures of disease resistance in endangered staghorn corals.</title>
        <authorList>
            <person name="Vollmer S.V."/>
            <person name="Selwyn J.D."/>
            <person name="Despard B.A."/>
            <person name="Roesel C.L."/>
        </authorList>
    </citation>
    <scope>NUCLEOTIDE SEQUENCE</scope>
    <source>
        <strain evidence="3">K2</strain>
    </source>
</reference>
<reference evidence="3" key="1">
    <citation type="journal article" date="2023" name="G3 (Bethesda)">
        <title>Whole genome assembly and annotation of the endangered Caribbean coral Acropora cervicornis.</title>
        <authorList>
            <person name="Selwyn J.D."/>
            <person name="Vollmer S.V."/>
        </authorList>
    </citation>
    <scope>NUCLEOTIDE SEQUENCE</scope>
    <source>
        <strain evidence="3">K2</strain>
    </source>
</reference>
<organism evidence="3 4">
    <name type="scientific">Acropora cervicornis</name>
    <name type="common">Staghorn coral</name>
    <dbReference type="NCBI Taxonomy" id="6130"/>
    <lineage>
        <taxon>Eukaryota</taxon>
        <taxon>Metazoa</taxon>
        <taxon>Cnidaria</taxon>
        <taxon>Anthozoa</taxon>
        <taxon>Hexacorallia</taxon>
        <taxon>Scleractinia</taxon>
        <taxon>Astrocoeniina</taxon>
        <taxon>Acroporidae</taxon>
        <taxon>Acropora</taxon>
    </lineage>
</organism>
<dbReference type="InterPro" id="IPR056978">
    <property type="entry name" value="CC4_RECK"/>
</dbReference>
<evidence type="ECO:0000259" key="2">
    <source>
        <dbReference type="PROSITE" id="PS51465"/>
    </source>
</evidence>
<dbReference type="SUPFAM" id="SSF100895">
    <property type="entry name" value="Kazal-type serine protease inhibitors"/>
    <property type="match status" value="3"/>
</dbReference>
<dbReference type="GO" id="GO:0008191">
    <property type="term" value="F:metalloendopeptidase inhibitor activity"/>
    <property type="evidence" value="ECO:0007669"/>
    <property type="project" value="InterPro"/>
</dbReference>
<dbReference type="PANTHER" id="PTHR13487:SF3">
    <property type="entry name" value="REVERSION-INDUCING CYSTEINE-RICH PROTEIN WITH KAZAL MOTIFS"/>
    <property type="match status" value="1"/>
</dbReference>
<dbReference type="CDD" id="cd00104">
    <property type="entry name" value="KAZAL_FS"/>
    <property type="match status" value="1"/>
</dbReference>
<dbReference type="SMART" id="SM00280">
    <property type="entry name" value="KAZAL"/>
    <property type="match status" value="3"/>
</dbReference>
<feature type="signal peptide" evidence="1">
    <location>
        <begin position="1"/>
        <end position="20"/>
    </location>
</feature>
<dbReference type="InterPro" id="IPR055110">
    <property type="entry name" value="RECK-like_N"/>
</dbReference>
<dbReference type="PANTHER" id="PTHR13487">
    <property type="entry name" value="SERINE PROTEASE INHIBITOR"/>
    <property type="match status" value="1"/>
</dbReference>
<dbReference type="InterPro" id="IPR036058">
    <property type="entry name" value="Kazal_dom_sf"/>
</dbReference>
<dbReference type="Gene3D" id="3.30.60.30">
    <property type="match status" value="2"/>
</dbReference>
<dbReference type="GO" id="GO:0030198">
    <property type="term" value="P:extracellular matrix organization"/>
    <property type="evidence" value="ECO:0007669"/>
    <property type="project" value="TreeGrafter"/>
</dbReference>
<sequence length="931" mass="103477">MIVLLSTLWLFAIAAIKGQAISCCRNAGGFKTCKDRCMQLDAETDVSFRYQKLRELPKHCPGHLIRFWRCLNSSNPVINPYIGTNPSNFDRTCCLLPESVECRKACRQGKKRENLTKHCHEDAEASMFRCLDRYEASRNCCKNAHRNCITSCQVVFSSDQPPSRVVKKNVSMACSRHRHVISCVDNLTSGVKPCSVPQAERPKGFKCCKKLKSIDVKCKRTCRQDLQSQKSEFTVMQNLLEACGIPYASNNTARNEFWTCLVSNSNQKPAPACPTGTPAPAVPVSGVDSARLQCCSKAKDYDCRRRCIQMYTSKWAKTQNWESFDRKCGYNPREIDMMNCLADVKSPCRLGCSGLSYCTNFNNRHTELFRSCNIDADYEAKSQMEEWTKGSVYLPNSHSLCSPNKAVQYQVSTKHHLQECGNRSSHLATLSPEEVCNEFSPRDEHVPCISLQDYLVPSKYTDVTDEVTHPCNHNPCKRNQVCEINRSCLGAILDRCQSHTCVPDHGEMFMDDCNMCVCFAGELTCTKINCPSSVLPPDYNASRPKRNQTPGNKSVGLDVIRTLPCGCDDSYRPACASDGKTYPNLCVARCMGLSISQLREGNCASINPCKPNPCQADEKCIVERKTCLSITRGLSFEGNLINNRISDIWCPMIQFILPVSEGKYCSDRQLDPVCDTANQQHPNLCSLQFNSKSLAYRGFCKDECKPPLPSVCGVNGETYSSTCAANSARVIVDYQGRCKAVGVGEGNEPRCKNVTCPAIKPTHCKGIIPPGACCPHCAAQVRILYSLKQLLKNREGFGRHESVTLEEVIHLLRRHVSTTECDLFGYHSLDGDLVVLVMAVTGRPTKLQVETCNREAQKLEAFINTATPLFTSDIVLSGLKGARSDLPTLSAKPQKRVSDSHSSKANQVNNSLIVLLLPIVILPVMLRTGRS</sequence>
<dbReference type="EMBL" id="JARQWQ010000030">
    <property type="protein sequence ID" value="KAK2562035.1"/>
    <property type="molecule type" value="Genomic_DNA"/>
</dbReference>
<feature type="domain" description="Kazal-like" evidence="2">
    <location>
        <begin position="694"/>
        <end position="740"/>
    </location>
</feature>